<dbReference type="NCBIfam" id="TIGR03139">
    <property type="entry name" value="QueF-II"/>
    <property type="match status" value="1"/>
</dbReference>
<comment type="caution">
    <text evidence="6">The sequence shown here is derived from an EMBL/GenBank/DDBJ whole genome shotgun (WGS) entry which is preliminary data.</text>
</comment>
<evidence type="ECO:0000256" key="3">
    <source>
        <dbReference type="ARBA" id="ARBA00022857"/>
    </source>
</evidence>
<dbReference type="EC" id="1.7.1.13" evidence="5"/>
<feature type="active site" description="Proton donor" evidence="5">
    <location>
        <position position="66"/>
    </location>
</feature>
<evidence type="ECO:0000256" key="4">
    <source>
        <dbReference type="ARBA" id="ARBA00023002"/>
    </source>
</evidence>
<dbReference type="EMBL" id="JAHDYS010000008">
    <property type="protein sequence ID" value="MBT1072070.1"/>
    <property type="molecule type" value="Genomic_DNA"/>
</dbReference>
<proteinExistence type="inferred from homology"/>
<dbReference type="Gene3D" id="3.30.1130.10">
    <property type="match status" value="1"/>
</dbReference>
<dbReference type="SUPFAM" id="SSF55620">
    <property type="entry name" value="Tetrahydrobiopterin biosynthesis enzymes-like"/>
    <property type="match status" value="1"/>
</dbReference>
<keyword evidence="1 5" id="KW-0963">Cytoplasm</keyword>
<dbReference type="InterPro" id="IPR050084">
    <property type="entry name" value="NADPH_dep_7-cyano-7-deazaG_red"/>
</dbReference>
<comment type="similarity">
    <text evidence="5">Belongs to the GTP cyclohydrolase I family. QueF type 1 subfamily.</text>
</comment>
<comment type="catalytic activity">
    <reaction evidence="5">
        <text>7-aminomethyl-7-carbaguanine + 2 NADP(+) = 7-cyano-7-carbaguanine + 2 NADPH + 3 H(+)</text>
        <dbReference type="Rhea" id="RHEA:13409"/>
        <dbReference type="ChEBI" id="CHEBI:15378"/>
        <dbReference type="ChEBI" id="CHEBI:45075"/>
        <dbReference type="ChEBI" id="CHEBI:57783"/>
        <dbReference type="ChEBI" id="CHEBI:58349"/>
        <dbReference type="ChEBI" id="CHEBI:58703"/>
        <dbReference type="EC" id="1.7.1.13"/>
    </reaction>
</comment>
<dbReference type="InterPro" id="IPR016856">
    <property type="entry name" value="QueF_type1"/>
</dbReference>
<feature type="active site" description="Thioimide intermediate" evidence="5">
    <location>
        <position position="59"/>
    </location>
</feature>
<sequence length="144" mass="16416">MTLHKDLKTLGTGATTYRYDQPDSDLLEVFPSPFAQEDMNPAQAVGTLHIECPEFTCLCPMTGQPDFARIIIDYQPDKLCVESKSLKLYLGSFRMHGEFHEASVNRICNDLVRLMEPVWLTVKGEFTPRGGIPFWPTAEYRRKS</sequence>
<reference evidence="6 7" key="1">
    <citation type="submission" date="2021-05" db="EMBL/GenBank/DDBJ databases">
        <title>The draft genome of Geobacter chapellei DSM 13688.</title>
        <authorList>
            <person name="Xu Z."/>
            <person name="Masuda Y."/>
            <person name="Itoh H."/>
            <person name="Senoo K."/>
        </authorList>
    </citation>
    <scope>NUCLEOTIDE SEQUENCE [LARGE SCALE GENOMIC DNA]</scope>
    <source>
        <strain evidence="6 7">DSM 13688</strain>
    </source>
</reference>
<dbReference type="InterPro" id="IPR029500">
    <property type="entry name" value="QueF"/>
</dbReference>
<evidence type="ECO:0000313" key="7">
    <source>
        <dbReference type="Proteomes" id="UP000784128"/>
    </source>
</evidence>
<dbReference type="GO" id="GO:0033739">
    <property type="term" value="F:preQ1 synthase activity"/>
    <property type="evidence" value="ECO:0007669"/>
    <property type="project" value="UniProtKB-EC"/>
</dbReference>
<evidence type="ECO:0000313" key="6">
    <source>
        <dbReference type="EMBL" id="MBT1072070.1"/>
    </source>
</evidence>
<dbReference type="InterPro" id="IPR043133">
    <property type="entry name" value="GTP-CH-I_C/QueF"/>
</dbReference>
<dbReference type="Proteomes" id="UP000784128">
    <property type="component" value="Unassembled WGS sequence"/>
</dbReference>
<dbReference type="RefSeq" id="WP_214298581.1">
    <property type="nucleotide sequence ID" value="NZ_JAHDYS010000008.1"/>
</dbReference>
<comment type="function">
    <text evidence="5">Catalyzes the NADPH-dependent reduction of 7-cyano-7-deazaguanine (preQ0) to 7-aminomethyl-7-deazaguanine (preQ1).</text>
</comment>
<dbReference type="Pfam" id="PF14489">
    <property type="entry name" value="QueF"/>
    <property type="match status" value="1"/>
</dbReference>
<dbReference type="PIRSF" id="PIRSF027377">
    <property type="entry name" value="Nitrile_oxidored_QueF"/>
    <property type="match status" value="1"/>
</dbReference>
<feature type="binding site" evidence="5">
    <location>
        <begin position="81"/>
        <end position="83"/>
    </location>
    <ligand>
        <name>substrate</name>
    </ligand>
</feature>
<organism evidence="6 7">
    <name type="scientific">Pelotalea chapellei</name>
    <dbReference type="NCBI Taxonomy" id="44671"/>
    <lineage>
        <taxon>Bacteria</taxon>
        <taxon>Pseudomonadati</taxon>
        <taxon>Thermodesulfobacteriota</taxon>
        <taxon>Desulfuromonadia</taxon>
        <taxon>Geobacterales</taxon>
        <taxon>Geobacteraceae</taxon>
        <taxon>Pelotalea</taxon>
    </lineage>
</organism>
<feature type="binding site" evidence="5">
    <location>
        <begin position="100"/>
        <end position="101"/>
    </location>
    <ligand>
        <name>substrate</name>
    </ligand>
</feature>
<evidence type="ECO:0000256" key="5">
    <source>
        <dbReference type="HAMAP-Rule" id="MF_00818"/>
    </source>
</evidence>
<keyword evidence="3 5" id="KW-0521">NADP</keyword>
<accession>A0ABS5U8S5</accession>
<dbReference type="PANTHER" id="PTHR34354:SF1">
    <property type="entry name" value="NADPH-DEPENDENT 7-CYANO-7-DEAZAGUANINE REDUCTASE"/>
    <property type="match status" value="1"/>
</dbReference>
<protein>
    <recommendedName>
        <fullName evidence="5">NADPH-dependent 7-cyano-7-deazaguanine reductase</fullName>
        <ecNumber evidence="5">1.7.1.13</ecNumber>
    </recommendedName>
    <alternativeName>
        <fullName evidence="5">7-cyano-7-carbaguanine reductase</fullName>
    </alternativeName>
    <alternativeName>
        <fullName evidence="5">NADPH-dependent nitrile oxidoreductase</fullName>
    </alternativeName>
    <alternativeName>
        <fullName evidence="5">PreQ(0) reductase</fullName>
    </alternativeName>
</protein>
<comment type="subcellular location">
    <subcellularLocation>
        <location evidence="5">Cytoplasm</location>
    </subcellularLocation>
</comment>
<evidence type="ECO:0000256" key="1">
    <source>
        <dbReference type="ARBA" id="ARBA00022490"/>
    </source>
</evidence>
<keyword evidence="2 5" id="KW-0671">Queuosine biosynthesis</keyword>
<gene>
    <name evidence="5 6" type="primary">queF</name>
    <name evidence="6" type="ORF">KJB30_09760</name>
</gene>
<evidence type="ECO:0000256" key="2">
    <source>
        <dbReference type="ARBA" id="ARBA00022785"/>
    </source>
</evidence>
<keyword evidence="7" id="KW-1185">Reference proteome</keyword>
<dbReference type="PANTHER" id="PTHR34354">
    <property type="entry name" value="NADPH-DEPENDENT 7-CYANO-7-DEAZAGUANINE REDUCTASE"/>
    <property type="match status" value="1"/>
</dbReference>
<name>A0ABS5U8S5_9BACT</name>
<comment type="pathway">
    <text evidence="5">tRNA modification; tRNA-queuosine biosynthesis.</text>
</comment>
<keyword evidence="4 5" id="KW-0560">Oxidoreductase</keyword>
<dbReference type="HAMAP" id="MF_00818">
    <property type="entry name" value="QueF_type1"/>
    <property type="match status" value="1"/>
</dbReference>